<dbReference type="GO" id="GO:0016881">
    <property type="term" value="F:acid-amino acid ligase activity"/>
    <property type="evidence" value="ECO:0007669"/>
    <property type="project" value="TreeGrafter"/>
</dbReference>
<dbReference type="GO" id="GO:0005737">
    <property type="term" value="C:cytoplasm"/>
    <property type="evidence" value="ECO:0007669"/>
    <property type="project" value="TreeGrafter"/>
</dbReference>
<dbReference type="SUPFAM" id="SSF56801">
    <property type="entry name" value="Acetyl-CoA synthetase-like"/>
    <property type="match status" value="1"/>
</dbReference>
<evidence type="ECO:0000259" key="1">
    <source>
        <dbReference type="Pfam" id="PF23571"/>
    </source>
</evidence>
<comment type="caution">
    <text evidence="3">The sequence shown here is derived from an EMBL/GenBank/DDBJ whole genome shotgun (WGS) entry which is preliminary data.</text>
</comment>
<dbReference type="InterPro" id="IPR055377">
    <property type="entry name" value="GH3_M"/>
</dbReference>
<dbReference type="EMBL" id="QPJS01000001">
    <property type="protein sequence ID" value="RCX05298.1"/>
    <property type="molecule type" value="Genomic_DNA"/>
</dbReference>
<organism evidence="3 4">
    <name type="scientific">Schleiferia thermophila</name>
    <dbReference type="NCBI Taxonomy" id="884107"/>
    <lineage>
        <taxon>Bacteria</taxon>
        <taxon>Pseudomonadati</taxon>
        <taxon>Bacteroidota</taxon>
        <taxon>Flavobacteriia</taxon>
        <taxon>Flavobacteriales</taxon>
        <taxon>Schleiferiaceae</taxon>
        <taxon>Schleiferia</taxon>
    </lineage>
</organism>
<proteinExistence type="predicted"/>
<dbReference type="InterPro" id="IPR055378">
    <property type="entry name" value="GH3_C"/>
</dbReference>
<gene>
    <name evidence="3" type="ORF">DES35_101583</name>
</gene>
<evidence type="ECO:0000313" key="4">
    <source>
        <dbReference type="Proteomes" id="UP000253517"/>
    </source>
</evidence>
<accession>A0A369AA74</accession>
<feature type="domain" description="GH3 middle" evidence="1">
    <location>
        <begin position="292"/>
        <end position="361"/>
    </location>
</feature>
<name>A0A369AA74_9FLAO</name>
<dbReference type="PANTHER" id="PTHR31901">
    <property type="entry name" value="GH3 DOMAIN-CONTAINING PROTEIN"/>
    <property type="match status" value="1"/>
</dbReference>
<dbReference type="Pfam" id="PF03321">
    <property type="entry name" value="GH3"/>
    <property type="match status" value="1"/>
</dbReference>
<dbReference type="RefSeq" id="WP_114365732.1">
    <property type="nucleotide sequence ID" value="NZ_BHZF01000001.1"/>
</dbReference>
<keyword evidence="4" id="KW-1185">Reference proteome</keyword>
<reference evidence="3 4" key="1">
    <citation type="submission" date="2018-07" db="EMBL/GenBank/DDBJ databases">
        <title>Genomic Encyclopedia of Type Strains, Phase IV (KMG-IV): sequencing the most valuable type-strain genomes for metagenomic binning, comparative biology and taxonomic classification.</title>
        <authorList>
            <person name="Goeker M."/>
        </authorList>
    </citation>
    <scope>NUCLEOTIDE SEQUENCE [LARGE SCALE GENOMIC DNA]</scope>
    <source>
        <strain evidence="3 4">DSM 21410</strain>
    </source>
</reference>
<dbReference type="Proteomes" id="UP000253517">
    <property type="component" value="Unassembled WGS sequence"/>
</dbReference>
<feature type="domain" description="GH3 C-terminal" evidence="2">
    <location>
        <begin position="377"/>
        <end position="489"/>
    </location>
</feature>
<sequence>MSLKSFFARQLAKYVVADTRQWASKPVEIQMKWMYKLIQQARNTDFGREHGFEEITNYIDFKKQVPIRDYEGLKFYIERIKEGNANVLWPGKPLYFAKTSGTTSGTKYIPISRESMPYHISGARNMLLHYIYHSGNAGFVDGKMIFLQGSPVLSEVAGIKTGRLSGIVAHYVPGYLQRNRMPSWATNCIEDWEQKVDAIVRETVKEDMRLISGIPPWIQMYFERLLQHTGKSTVGQVFPNFSLLVVGGVAFEPYVKVFEKLIGRQVDVLELYPASEGFIAYQDQPGSSDLLLLLNAGIFYEFIPADRFFEENPPRYHIGQVQTGVNYVLILNTNAGLWGYNIGDTIEFVSTNPYRIRVTGRIKHFISAFGEHVIGSEVEAAIKAAQQHHGGRVNEFTVAPQVAPPEGGLPYHEWWIEFDELPFDLDAFAKTIDQILQEKNVYYRDLIEGKILRPAVVRVLPKNSFNRYMKSIGKLGGQNKLPRLANDRKIADALVELTLQ</sequence>
<evidence type="ECO:0000313" key="3">
    <source>
        <dbReference type="EMBL" id="RCX05298.1"/>
    </source>
</evidence>
<dbReference type="InterPro" id="IPR004993">
    <property type="entry name" value="GH3"/>
</dbReference>
<protein>
    <submittedName>
        <fullName evidence="3">GH3 auxin-responsive promoter</fullName>
    </submittedName>
</protein>
<dbReference type="AlphaFoldDB" id="A0A369AA74"/>
<dbReference type="Pfam" id="PF23571">
    <property type="entry name" value="GH3_M"/>
    <property type="match status" value="1"/>
</dbReference>
<dbReference type="PANTHER" id="PTHR31901:SF9">
    <property type="entry name" value="GH3 DOMAIN-CONTAINING PROTEIN"/>
    <property type="match status" value="1"/>
</dbReference>
<evidence type="ECO:0000259" key="2">
    <source>
        <dbReference type="Pfam" id="PF23572"/>
    </source>
</evidence>
<dbReference type="Pfam" id="PF23572">
    <property type="entry name" value="GH3_C"/>
    <property type="match status" value="1"/>
</dbReference>